<evidence type="ECO:0000313" key="2">
    <source>
        <dbReference type="Proteomes" id="UP000675940"/>
    </source>
</evidence>
<evidence type="ECO:0000313" key="1">
    <source>
        <dbReference type="EMBL" id="MBP0484310.1"/>
    </source>
</evidence>
<accession>A0A940S4W0</accession>
<gene>
    <name evidence="1" type="ORF">J5474_17700</name>
</gene>
<dbReference type="RefSeq" id="WP_209362524.1">
    <property type="nucleotide sequence ID" value="NZ_JAGISH010000011.1"/>
</dbReference>
<organism evidence="1 2">
    <name type="scientific">Sagittula salina</name>
    <dbReference type="NCBI Taxonomy" id="2820268"/>
    <lineage>
        <taxon>Bacteria</taxon>
        <taxon>Pseudomonadati</taxon>
        <taxon>Pseudomonadota</taxon>
        <taxon>Alphaproteobacteria</taxon>
        <taxon>Rhodobacterales</taxon>
        <taxon>Roseobacteraceae</taxon>
        <taxon>Sagittula</taxon>
    </lineage>
</organism>
<dbReference type="Proteomes" id="UP000675940">
    <property type="component" value="Unassembled WGS sequence"/>
</dbReference>
<dbReference type="EMBL" id="JAGISH010000011">
    <property type="protein sequence ID" value="MBP0484310.1"/>
    <property type="molecule type" value="Genomic_DNA"/>
</dbReference>
<name>A0A940S4W0_9RHOB</name>
<comment type="caution">
    <text evidence="1">The sequence shown here is derived from an EMBL/GenBank/DDBJ whole genome shotgun (WGS) entry which is preliminary data.</text>
</comment>
<dbReference type="AlphaFoldDB" id="A0A940S4W0"/>
<proteinExistence type="predicted"/>
<reference evidence="1" key="1">
    <citation type="submission" date="2021-03" db="EMBL/GenBank/DDBJ databases">
        <title>Sagittula salina sp. nov. strain M10.9X isolated from the marine waste.</title>
        <authorList>
            <person name="Satari L."/>
            <person name="Molina-Menor E."/>
            <person name="Vidal-Verdu A."/>
            <person name="Pascual J."/>
            <person name="Pereto J."/>
            <person name="Porcar M."/>
        </authorList>
    </citation>
    <scope>NUCLEOTIDE SEQUENCE</scope>
    <source>
        <strain evidence="1">M10.9X</strain>
    </source>
</reference>
<protein>
    <submittedName>
        <fullName evidence="1">Uncharacterized protein</fullName>
    </submittedName>
</protein>
<sequence length="157" mass="17820">MWIVADTPWNTDAAGGRSHHQSRFFSCYFQQSSGSNRNNKGGKSLADNRIDVESGGIGYIVPDGVFLVDRPGQKPLFGLFEQHNGKDTAKFLRQVYAHTQAMLEGAPSLHYDVQHEGVYVGNRVYCQFEHESCKQAVLQRLARSEDFKPFEEKFEFL</sequence>
<keyword evidence="2" id="KW-1185">Reference proteome</keyword>